<sequence>MPTAYFSAIIKLIQPVPRLCAPHCSPLCHQLPITLNFKPMKNTIKYIIPLLIAATLSACEKAIDLKLKDSTPQYVVEGVLTNEAGGCKVLLSKTKNFTDNNNFNGIGGATVTIADETNTYTLSPTSAGIYQNNTLTGTPGHTYKLNVSVDGKTFTSTCTMLPAVKLDSIYLVKDELINNKDGTPRKYVTAQYHDPAGVKNYYRFVQYVNGRKEETIMLEDDEFTDGQDVNNNLRFSNDNDNPARDIRPGNEVTIEMFSIDQAVYKYFYSLSNSANGDGNNAAPANPMTNIKGGALGYFSAHTVERKKLTAP</sequence>
<dbReference type="Pfam" id="PF14054">
    <property type="entry name" value="DUF4249"/>
    <property type="match status" value="1"/>
</dbReference>
<organism evidence="1 2">
    <name type="scientific">Mucilaginibacter celer</name>
    <dbReference type="NCBI Taxonomy" id="2305508"/>
    <lineage>
        <taxon>Bacteria</taxon>
        <taxon>Pseudomonadati</taxon>
        <taxon>Bacteroidota</taxon>
        <taxon>Sphingobacteriia</taxon>
        <taxon>Sphingobacteriales</taxon>
        <taxon>Sphingobacteriaceae</taxon>
        <taxon>Mucilaginibacter</taxon>
    </lineage>
</organism>
<accession>A0A494VIB1</accession>
<dbReference type="InterPro" id="IPR025345">
    <property type="entry name" value="DUF4249"/>
</dbReference>
<dbReference type="EMBL" id="CP032869">
    <property type="protein sequence ID" value="AYL94606.1"/>
    <property type="molecule type" value="Genomic_DNA"/>
</dbReference>
<gene>
    <name evidence="1" type="ORF">HYN43_004520</name>
</gene>
<evidence type="ECO:0000313" key="1">
    <source>
        <dbReference type="EMBL" id="AYL94606.1"/>
    </source>
</evidence>
<dbReference type="KEGG" id="muh:HYN43_004520"/>
<dbReference type="AlphaFoldDB" id="A0A494VIB1"/>
<name>A0A494VIB1_9SPHI</name>
<reference evidence="1 2" key="1">
    <citation type="submission" date="2018-10" db="EMBL/GenBank/DDBJ databases">
        <title>Genome sequencing of Mucilaginibacter sp. HYN0043.</title>
        <authorList>
            <person name="Kim M."/>
            <person name="Yi H."/>
        </authorList>
    </citation>
    <scope>NUCLEOTIDE SEQUENCE [LARGE SCALE GENOMIC DNA]</scope>
    <source>
        <strain evidence="1 2">HYN0043</strain>
    </source>
</reference>
<proteinExistence type="predicted"/>
<dbReference type="OrthoDB" id="637707at2"/>
<dbReference type="Proteomes" id="UP000270046">
    <property type="component" value="Chromosome"/>
</dbReference>
<keyword evidence="2" id="KW-1185">Reference proteome</keyword>
<evidence type="ECO:0000313" key="2">
    <source>
        <dbReference type="Proteomes" id="UP000270046"/>
    </source>
</evidence>
<protein>
    <submittedName>
        <fullName evidence="1">DUF4249 family protein</fullName>
    </submittedName>
</protein>